<protein>
    <recommendedName>
        <fullName evidence="4">YitT family protein</fullName>
    </recommendedName>
</protein>
<dbReference type="AlphaFoldDB" id="A0A1U7PRG2"/>
<evidence type="ECO:0008006" key="4">
    <source>
        <dbReference type="Google" id="ProtNLM"/>
    </source>
</evidence>
<dbReference type="PANTHER" id="PTHR40078:SF1">
    <property type="entry name" value="INTEGRAL MEMBRANE PROTEIN"/>
    <property type="match status" value="1"/>
</dbReference>
<reference evidence="3" key="1">
    <citation type="submission" date="2017-01" db="EMBL/GenBank/DDBJ databases">
        <authorList>
            <person name="Varghese N."/>
            <person name="Submissions S."/>
        </authorList>
    </citation>
    <scope>NUCLEOTIDE SEQUENCE [LARGE SCALE GENOMIC DNA]</scope>
    <source>
        <strain evidence="3">MNA4</strain>
    </source>
</reference>
<feature type="transmembrane region" description="Helical" evidence="1">
    <location>
        <begin position="44"/>
        <end position="63"/>
    </location>
</feature>
<dbReference type="PANTHER" id="PTHR40078">
    <property type="entry name" value="INTEGRAL MEMBRANE PROTEIN-RELATED"/>
    <property type="match status" value="1"/>
</dbReference>
<keyword evidence="1" id="KW-0472">Membrane</keyword>
<feature type="transmembrane region" description="Helical" evidence="1">
    <location>
        <begin position="167"/>
        <end position="185"/>
    </location>
</feature>
<feature type="transmembrane region" description="Helical" evidence="1">
    <location>
        <begin position="70"/>
        <end position="95"/>
    </location>
</feature>
<keyword evidence="1" id="KW-1133">Transmembrane helix</keyword>
<dbReference type="STRING" id="550447.SAMN05428946_2184"/>
<sequence length="210" mass="22544">MKYCFYVTGILLLTLGVSLTIRSGLGTSPFDAMLVGLSKNVGLTVGSWEILIALIMVGTNSLLSGKRPELLGLVTAMITGAGIDLWLFLLGGYALPADGPLQFLCFFAGMLIIGFGTAIYLHTNFAPVPVDRLTLIIRQLTHTNLFVARTLIYALFLVLALAAKGPIGIGTVLTVSFGGLLLNFFTPYAERMIAPFLHGPSRIEKSPFPH</sequence>
<dbReference type="InterPro" id="IPR038750">
    <property type="entry name" value="YczE/YyaS-like"/>
</dbReference>
<feature type="transmembrane region" description="Helical" evidence="1">
    <location>
        <begin position="142"/>
        <end position="161"/>
    </location>
</feature>
<dbReference type="EMBL" id="FTPL01000003">
    <property type="protein sequence ID" value="SIT87868.1"/>
    <property type="molecule type" value="Genomic_DNA"/>
</dbReference>
<keyword evidence="3" id="KW-1185">Reference proteome</keyword>
<keyword evidence="1" id="KW-0812">Transmembrane</keyword>
<name>A0A1U7PRG2_9BACI</name>
<proteinExistence type="predicted"/>
<evidence type="ECO:0000313" key="2">
    <source>
        <dbReference type="EMBL" id="SIT87868.1"/>
    </source>
</evidence>
<organism evidence="2 3">
    <name type="scientific">Edaphobacillus lindanitolerans</name>
    <dbReference type="NCBI Taxonomy" id="550447"/>
    <lineage>
        <taxon>Bacteria</taxon>
        <taxon>Bacillati</taxon>
        <taxon>Bacillota</taxon>
        <taxon>Bacilli</taxon>
        <taxon>Bacillales</taxon>
        <taxon>Bacillaceae</taxon>
        <taxon>Edaphobacillus</taxon>
    </lineage>
</organism>
<feature type="transmembrane region" description="Helical" evidence="1">
    <location>
        <begin position="101"/>
        <end position="121"/>
    </location>
</feature>
<dbReference type="Proteomes" id="UP000187550">
    <property type="component" value="Unassembled WGS sequence"/>
</dbReference>
<gene>
    <name evidence="2" type="ORF">SAMN05428946_2184</name>
</gene>
<evidence type="ECO:0000313" key="3">
    <source>
        <dbReference type="Proteomes" id="UP000187550"/>
    </source>
</evidence>
<dbReference type="OrthoDB" id="1902994at2"/>
<evidence type="ECO:0000256" key="1">
    <source>
        <dbReference type="SAM" id="Phobius"/>
    </source>
</evidence>
<accession>A0A1U7PRG2</accession>
<dbReference type="RefSeq" id="WP_076758872.1">
    <property type="nucleotide sequence ID" value="NZ_FTPL01000003.1"/>
</dbReference>
<dbReference type="Pfam" id="PF19700">
    <property type="entry name" value="DUF6198"/>
    <property type="match status" value="1"/>
</dbReference>